<sequence length="40" mass="5105">MMKRRKSWNLCNWPHVWMKTVIITATSMDGKQQRVKRWWW</sequence>
<name>A0A494G8P5_SOLLC</name>
<reference evidence="1" key="2">
    <citation type="submission" date="2019-04" db="UniProtKB">
        <authorList>
            <consortium name="EnsemblPlants"/>
        </authorList>
    </citation>
    <scope>IDENTIFICATION</scope>
    <source>
        <strain evidence="1">cv. Heinz 1706</strain>
    </source>
</reference>
<dbReference type="AlphaFoldDB" id="A0A494G8P5"/>
<keyword evidence="2" id="KW-1185">Reference proteome</keyword>
<dbReference type="Gramene" id="Solyc00g012670.2.1">
    <property type="protein sequence ID" value="Solyc00g012670.2.1.1.CDS"/>
    <property type="gene ID" value="Solyc00g012670.2"/>
</dbReference>
<evidence type="ECO:0000313" key="1">
    <source>
        <dbReference type="EnsemblPlants" id="Solyc00g012670.2.1.1.CDS"/>
    </source>
</evidence>
<reference evidence="1" key="1">
    <citation type="journal article" date="2012" name="Nature">
        <title>The tomato genome sequence provides insights into fleshy fruit evolution.</title>
        <authorList>
            <consortium name="Tomato Genome Consortium"/>
        </authorList>
    </citation>
    <scope>NUCLEOTIDE SEQUENCE [LARGE SCALE GENOMIC DNA]</scope>
    <source>
        <strain evidence="1">cv. Heinz 1706</strain>
    </source>
</reference>
<protein>
    <submittedName>
        <fullName evidence="1">Uncharacterized protein</fullName>
    </submittedName>
</protein>
<evidence type="ECO:0000313" key="2">
    <source>
        <dbReference type="Proteomes" id="UP000004994"/>
    </source>
</evidence>
<dbReference type="Proteomes" id="UP000004994">
    <property type="component" value="Unassembled WGS sequence"/>
</dbReference>
<proteinExistence type="predicted"/>
<accession>A0A494G8P5</accession>
<organism evidence="1">
    <name type="scientific">Solanum lycopersicum</name>
    <name type="common">Tomato</name>
    <name type="synonym">Lycopersicon esculentum</name>
    <dbReference type="NCBI Taxonomy" id="4081"/>
    <lineage>
        <taxon>Eukaryota</taxon>
        <taxon>Viridiplantae</taxon>
        <taxon>Streptophyta</taxon>
        <taxon>Embryophyta</taxon>
        <taxon>Tracheophyta</taxon>
        <taxon>Spermatophyta</taxon>
        <taxon>Magnoliopsida</taxon>
        <taxon>eudicotyledons</taxon>
        <taxon>Gunneridae</taxon>
        <taxon>Pentapetalae</taxon>
        <taxon>asterids</taxon>
        <taxon>lamiids</taxon>
        <taxon>Solanales</taxon>
        <taxon>Solanaceae</taxon>
        <taxon>Solanoideae</taxon>
        <taxon>Solaneae</taxon>
        <taxon>Solanum</taxon>
        <taxon>Solanum subgen. Lycopersicon</taxon>
    </lineage>
</organism>
<dbReference type="EnsemblPlants" id="Solyc00g012670.2.1">
    <property type="protein sequence ID" value="Solyc00g012670.2.1.1.CDS"/>
    <property type="gene ID" value="Solyc00g012670.2"/>
</dbReference>
<dbReference type="InParanoid" id="A0A494G8P5"/>